<keyword evidence="1" id="KW-0732">Signal</keyword>
<dbReference type="RefSeq" id="WP_075132028.1">
    <property type="nucleotide sequence ID" value="NZ_MSIF01000002.1"/>
</dbReference>
<organism evidence="3 4">
    <name type="scientific">Actinophytocola xinjiangensis</name>
    <dbReference type="NCBI Taxonomy" id="485602"/>
    <lineage>
        <taxon>Bacteria</taxon>
        <taxon>Bacillati</taxon>
        <taxon>Actinomycetota</taxon>
        <taxon>Actinomycetes</taxon>
        <taxon>Pseudonocardiales</taxon>
        <taxon>Pseudonocardiaceae</taxon>
    </lineage>
</organism>
<protein>
    <submittedName>
        <fullName evidence="3">Cellulose-binding protein</fullName>
    </submittedName>
</protein>
<dbReference type="InterPro" id="IPR014756">
    <property type="entry name" value="Ig_E-set"/>
</dbReference>
<dbReference type="OrthoDB" id="5179374at2"/>
<reference evidence="3 4" key="1">
    <citation type="submission" date="2016-12" db="EMBL/GenBank/DDBJ databases">
        <title>The draft genome sequence of Actinophytocola xinjiangensis.</title>
        <authorList>
            <person name="Wang W."/>
            <person name="Yuan L."/>
        </authorList>
    </citation>
    <scope>NUCLEOTIDE SEQUENCE [LARGE SCALE GENOMIC DNA]</scope>
    <source>
        <strain evidence="3 4">CGMCC 4.4663</strain>
    </source>
</reference>
<dbReference type="SUPFAM" id="SSF81296">
    <property type="entry name" value="E set domains"/>
    <property type="match status" value="1"/>
</dbReference>
<dbReference type="InterPro" id="IPR051024">
    <property type="entry name" value="GlcNAc_Chitin_IntDeg"/>
</dbReference>
<dbReference type="AlphaFoldDB" id="A0A7Z1B0X7"/>
<proteinExistence type="predicted"/>
<gene>
    <name evidence="3" type="ORF">BLA60_07785</name>
</gene>
<evidence type="ECO:0000313" key="4">
    <source>
        <dbReference type="Proteomes" id="UP000185696"/>
    </source>
</evidence>
<name>A0A7Z1B0X7_9PSEU</name>
<dbReference type="PANTHER" id="PTHR34823:SF1">
    <property type="entry name" value="CHITIN-BINDING TYPE-4 DOMAIN-CONTAINING PROTEIN"/>
    <property type="match status" value="1"/>
</dbReference>
<dbReference type="Proteomes" id="UP000185696">
    <property type="component" value="Unassembled WGS sequence"/>
</dbReference>
<evidence type="ECO:0000256" key="1">
    <source>
        <dbReference type="ARBA" id="ARBA00022729"/>
    </source>
</evidence>
<sequence length="230" mass="25252">MNSLRTVLRIFVIAIAAVLALPLLPAGVAFGHGSAIGPPSRHYGCWDRWGSDFQNPDMATEDPMCWQAWQSDTNAMWNWNGLYRESVDGDHQAVIPDGQLCSGGRTGGGRYAALDEPGPWEAAPVNNQFTFRTHDQARHGADYYRLYVTRQGFDPLTDELGWGDLQLVADTGVIPPGEGTPENDPVLNGVTVSINVNAPGRTGRHIVYMIWQASHFDQTFYSCSDVVFPG</sequence>
<comment type="caution">
    <text evidence="3">The sequence shown here is derived from an EMBL/GenBank/DDBJ whole genome shotgun (WGS) entry which is preliminary data.</text>
</comment>
<dbReference type="CDD" id="cd21177">
    <property type="entry name" value="LPMO_AA10"/>
    <property type="match status" value="1"/>
</dbReference>
<dbReference type="EMBL" id="MSIF01000002">
    <property type="protein sequence ID" value="OLF13119.1"/>
    <property type="molecule type" value="Genomic_DNA"/>
</dbReference>
<dbReference type="Pfam" id="PF03067">
    <property type="entry name" value="LPMO_10"/>
    <property type="match status" value="1"/>
</dbReference>
<dbReference type="PANTHER" id="PTHR34823">
    <property type="entry name" value="GLCNAC-BINDING PROTEIN A"/>
    <property type="match status" value="1"/>
</dbReference>
<feature type="domain" description="Chitin-binding type-4" evidence="2">
    <location>
        <begin position="32"/>
        <end position="226"/>
    </location>
</feature>
<evidence type="ECO:0000313" key="3">
    <source>
        <dbReference type="EMBL" id="OLF13119.1"/>
    </source>
</evidence>
<keyword evidence="4" id="KW-1185">Reference proteome</keyword>
<evidence type="ECO:0000259" key="2">
    <source>
        <dbReference type="Pfam" id="PF03067"/>
    </source>
</evidence>
<dbReference type="InterPro" id="IPR004302">
    <property type="entry name" value="Cellulose/chitin-bd_N"/>
</dbReference>
<accession>A0A7Z1B0X7</accession>
<dbReference type="Gene3D" id="2.70.50.50">
    <property type="entry name" value="chitin-binding protein cbp21"/>
    <property type="match status" value="1"/>
</dbReference>